<feature type="transmembrane region" description="Helical" evidence="8">
    <location>
        <begin position="399"/>
        <end position="416"/>
    </location>
</feature>
<keyword evidence="4 8" id="KW-0812">Transmembrane</keyword>
<comment type="subcellular location">
    <subcellularLocation>
        <location evidence="1">Cell membrane</location>
        <topology evidence="1">Multi-pass membrane protein</topology>
    </subcellularLocation>
</comment>
<keyword evidence="10" id="KW-1185">Reference proteome</keyword>
<dbReference type="RefSeq" id="WP_092753531.1">
    <property type="nucleotide sequence ID" value="NZ_FOCG01000001.1"/>
</dbReference>
<dbReference type="Proteomes" id="UP000199158">
    <property type="component" value="Unassembled WGS sequence"/>
</dbReference>
<keyword evidence="5 8" id="KW-1133">Transmembrane helix</keyword>
<dbReference type="InterPro" id="IPR004299">
    <property type="entry name" value="MBOAT_fam"/>
</dbReference>
<evidence type="ECO:0000256" key="2">
    <source>
        <dbReference type="ARBA" id="ARBA00010323"/>
    </source>
</evidence>
<dbReference type="PANTHER" id="PTHR13285">
    <property type="entry name" value="ACYLTRANSFERASE"/>
    <property type="match status" value="1"/>
</dbReference>
<keyword evidence="7" id="KW-0012">Acyltransferase</keyword>
<dbReference type="PIRSF" id="PIRSF016636">
    <property type="entry name" value="AlgI_DltB"/>
    <property type="match status" value="1"/>
</dbReference>
<name>A0A1H8B5M5_9FIRM</name>
<dbReference type="PIRSF" id="PIRSF500217">
    <property type="entry name" value="AlgI"/>
    <property type="match status" value="1"/>
</dbReference>
<evidence type="ECO:0000256" key="7">
    <source>
        <dbReference type="PIRNR" id="PIRNR016636"/>
    </source>
</evidence>
<protein>
    <submittedName>
        <fullName evidence="9">Alginate O-acetyltransferase complex protein AlgI</fullName>
    </submittedName>
</protein>
<dbReference type="AlphaFoldDB" id="A0A1H8B5M5"/>
<dbReference type="InterPro" id="IPR028362">
    <property type="entry name" value="AlgI"/>
</dbReference>
<keyword evidence="7 9" id="KW-0808">Transferase</keyword>
<dbReference type="GO" id="GO:0005886">
    <property type="term" value="C:plasma membrane"/>
    <property type="evidence" value="ECO:0007669"/>
    <property type="project" value="UniProtKB-SubCell"/>
</dbReference>
<organism evidence="9 10">
    <name type="scientific">Hydrogenoanaerobacterium saccharovorans</name>
    <dbReference type="NCBI Taxonomy" id="474960"/>
    <lineage>
        <taxon>Bacteria</taxon>
        <taxon>Bacillati</taxon>
        <taxon>Bacillota</taxon>
        <taxon>Clostridia</taxon>
        <taxon>Eubacteriales</taxon>
        <taxon>Oscillospiraceae</taxon>
        <taxon>Hydrogenoanaerobacterium</taxon>
    </lineage>
</organism>
<feature type="transmembrane region" description="Helical" evidence="8">
    <location>
        <begin position="436"/>
        <end position="456"/>
    </location>
</feature>
<keyword evidence="6 7" id="KW-0472">Membrane</keyword>
<dbReference type="InterPro" id="IPR051085">
    <property type="entry name" value="MB_O-acyltransferase"/>
</dbReference>
<dbReference type="OrthoDB" id="9805788at2"/>
<reference evidence="9 10" key="1">
    <citation type="submission" date="2016-10" db="EMBL/GenBank/DDBJ databases">
        <authorList>
            <person name="de Groot N.N."/>
        </authorList>
    </citation>
    <scope>NUCLEOTIDE SEQUENCE [LARGE SCALE GENOMIC DNA]</scope>
    <source>
        <strain evidence="9 10">CGMCC 1.5070</strain>
    </source>
</reference>
<dbReference type="STRING" id="474960.SAMN05216180_1695"/>
<dbReference type="GO" id="GO:0042121">
    <property type="term" value="P:alginic acid biosynthetic process"/>
    <property type="evidence" value="ECO:0007669"/>
    <property type="project" value="InterPro"/>
</dbReference>
<feature type="transmembrane region" description="Helical" evidence="8">
    <location>
        <begin position="224"/>
        <end position="241"/>
    </location>
</feature>
<evidence type="ECO:0000256" key="3">
    <source>
        <dbReference type="ARBA" id="ARBA00022475"/>
    </source>
</evidence>
<dbReference type="Pfam" id="PF03062">
    <property type="entry name" value="MBOAT"/>
    <property type="match status" value="1"/>
</dbReference>
<accession>A0A1H8B5M5</accession>
<gene>
    <name evidence="9" type="ORF">SAMN05216180_1695</name>
</gene>
<sequence>MVFSSITFLFYYLPALIILYYIAPKKLKNFVMFLASMVFYAWGEIRFIPVMLALSVEDYVCARLMDKYSDNKRLKRLFMLISVCSNLGVLLFFKYTNFFVGNLNALVGGGIPEPNIILPIGVSFNSFQSISYAIDVYRGTTDSEKSYYNYLTYTTLFPQIIAGPIVRYVTVENDLDDHLLTADSFSRGSRRFLIGLGKKVLIANNVGFLWSQISAGTAGEPSVLLYWIGIIAYTFQIYFDFSGYSDMAIGLARIFGLTFDENFNYPYISRNITEFWRRWHITLGAWFRDYVYIPMGGNRCSKLKQLRNLLVVWALTGFWHGASWNFVFWGLYFAIILIIEKFVLLRFWHKVPRVLQHIYTLLLIVISWVIFYFEDLSVMGTYFAGMFGLQNVPLCNMQALYHLLSYGLIFALAAFFSTPAFQKILNRLECSTRKPVLVGTSLGYVFMFAACIAYLVNSTYNPFLYFRF</sequence>
<dbReference type="PANTHER" id="PTHR13285:SF18">
    <property type="entry name" value="PROTEIN-CYSTEINE N-PALMITOYLTRANSFERASE RASP"/>
    <property type="match status" value="1"/>
</dbReference>
<feature type="transmembrane region" description="Helical" evidence="8">
    <location>
        <begin position="328"/>
        <end position="347"/>
    </location>
</feature>
<evidence type="ECO:0000256" key="6">
    <source>
        <dbReference type="ARBA" id="ARBA00023136"/>
    </source>
</evidence>
<feature type="transmembrane region" description="Helical" evidence="8">
    <location>
        <begin position="74"/>
        <end position="93"/>
    </location>
</feature>
<evidence type="ECO:0000313" key="10">
    <source>
        <dbReference type="Proteomes" id="UP000199158"/>
    </source>
</evidence>
<dbReference type="InterPro" id="IPR024194">
    <property type="entry name" value="Ac/AlaTfrase_AlgI/DltB"/>
</dbReference>
<feature type="transmembrane region" description="Helical" evidence="8">
    <location>
        <begin position="30"/>
        <end position="54"/>
    </location>
</feature>
<evidence type="ECO:0000256" key="8">
    <source>
        <dbReference type="SAM" id="Phobius"/>
    </source>
</evidence>
<evidence type="ECO:0000256" key="1">
    <source>
        <dbReference type="ARBA" id="ARBA00004651"/>
    </source>
</evidence>
<evidence type="ECO:0000256" key="5">
    <source>
        <dbReference type="ARBA" id="ARBA00022989"/>
    </source>
</evidence>
<dbReference type="EMBL" id="FOCG01000001">
    <property type="protein sequence ID" value="SEM77444.1"/>
    <property type="molecule type" value="Genomic_DNA"/>
</dbReference>
<dbReference type="GO" id="GO:0016746">
    <property type="term" value="F:acyltransferase activity"/>
    <property type="evidence" value="ECO:0007669"/>
    <property type="project" value="UniProtKB-KW"/>
</dbReference>
<feature type="transmembrane region" description="Helical" evidence="8">
    <location>
        <begin position="6"/>
        <end position="23"/>
    </location>
</feature>
<comment type="similarity">
    <text evidence="2 7">Belongs to the membrane-bound acyltransferase family.</text>
</comment>
<feature type="transmembrane region" description="Helical" evidence="8">
    <location>
        <begin position="354"/>
        <end position="373"/>
    </location>
</feature>
<evidence type="ECO:0000313" key="9">
    <source>
        <dbReference type="EMBL" id="SEM77444.1"/>
    </source>
</evidence>
<keyword evidence="3 7" id="KW-1003">Cell membrane</keyword>
<evidence type="ECO:0000256" key="4">
    <source>
        <dbReference type="ARBA" id="ARBA00022692"/>
    </source>
</evidence>
<proteinExistence type="inferred from homology"/>